<protein>
    <submittedName>
        <fullName evidence="1">Uncharacterized protein</fullName>
    </submittedName>
</protein>
<proteinExistence type="predicted"/>
<evidence type="ECO:0000313" key="2">
    <source>
        <dbReference type="Proteomes" id="UP001054945"/>
    </source>
</evidence>
<dbReference type="Gene3D" id="3.10.10.10">
    <property type="entry name" value="HIV Type 1 Reverse Transcriptase, subunit A, domain 1"/>
    <property type="match status" value="1"/>
</dbReference>
<sequence length="172" mass="19457">MPLCLSRAFMVFDKVIHQIYQTQSVVRNTVSMVFTKTISRENGVSILPSSEQAFNRLFYTPHNKLKTAKLVIMGPRYVCSSCHKKSEIKRNVTHSIVARGTQVVSKIRRLPPDQLKIPKADFEVMLEYGICRTSSNSWSSPMHVVKRKAILGDLVLSIGPLMLLHKICTLIS</sequence>
<dbReference type="SUPFAM" id="SSF56672">
    <property type="entry name" value="DNA/RNA polymerases"/>
    <property type="match status" value="1"/>
</dbReference>
<dbReference type="AlphaFoldDB" id="A0AAV4XTD5"/>
<dbReference type="Proteomes" id="UP001054945">
    <property type="component" value="Unassembled WGS sequence"/>
</dbReference>
<dbReference type="GO" id="GO:0071897">
    <property type="term" value="P:DNA biosynthetic process"/>
    <property type="evidence" value="ECO:0007669"/>
    <property type="project" value="UniProtKB-ARBA"/>
</dbReference>
<dbReference type="InterPro" id="IPR043502">
    <property type="entry name" value="DNA/RNA_pol_sf"/>
</dbReference>
<accession>A0AAV4XTD5</accession>
<dbReference type="EMBL" id="BPLR01000926">
    <property type="protein sequence ID" value="GIY98421.1"/>
    <property type="molecule type" value="Genomic_DNA"/>
</dbReference>
<organism evidence="1 2">
    <name type="scientific">Caerostris extrusa</name>
    <name type="common">Bark spider</name>
    <name type="synonym">Caerostris bankana</name>
    <dbReference type="NCBI Taxonomy" id="172846"/>
    <lineage>
        <taxon>Eukaryota</taxon>
        <taxon>Metazoa</taxon>
        <taxon>Ecdysozoa</taxon>
        <taxon>Arthropoda</taxon>
        <taxon>Chelicerata</taxon>
        <taxon>Arachnida</taxon>
        <taxon>Araneae</taxon>
        <taxon>Araneomorphae</taxon>
        <taxon>Entelegynae</taxon>
        <taxon>Araneoidea</taxon>
        <taxon>Araneidae</taxon>
        <taxon>Caerostris</taxon>
    </lineage>
</organism>
<keyword evidence="2" id="KW-1185">Reference proteome</keyword>
<comment type="caution">
    <text evidence="1">The sequence shown here is derived from an EMBL/GenBank/DDBJ whole genome shotgun (WGS) entry which is preliminary data.</text>
</comment>
<name>A0AAV4XTD5_CAEEX</name>
<reference evidence="1 2" key="1">
    <citation type="submission" date="2021-06" db="EMBL/GenBank/DDBJ databases">
        <title>Caerostris extrusa draft genome.</title>
        <authorList>
            <person name="Kono N."/>
            <person name="Arakawa K."/>
        </authorList>
    </citation>
    <scope>NUCLEOTIDE SEQUENCE [LARGE SCALE GENOMIC DNA]</scope>
</reference>
<gene>
    <name evidence="1" type="ORF">CEXT_645401</name>
</gene>
<evidence type="ECO:0000313" key="1">
    <source>
        <dbReference type="EMBL" id="GIY98421.1"/>
    </source>
</evidence>